<reference evidence="1 2" key="1">
    <citation type="journal article" date="2017" name="BMC Genomics">
        <title>Comparative analysis of avian poxvirus genomes, including a novel poxvirus from lesser flamingos (Phoenicopterus minor), highlights the lack of conservation of the central region.</title>
        <authorList>
            <person name="Carulei O."/>
            <person name="Douglass N."/>
            <person name="Williamson A.L."/>
        </authorList>
    </citation>
    <scope>NUCLEOTIDE SEQUENCE [LARGE SCALE GENOMIC DNA]</scope>
    <source>
        <strain evidence="1">FGPVKD09</strain>
    </source>
</reference>
<gene>
    <name evidence="1" type="ORF">fgpv_074</name>
</gene>
<accession>A0A2H4X284</accession>
<evidence type="ECO:0000313" key="1">
    <source>
        <dbReference type="EMBL" id="AUD40177.1"/>
    </source>
</evidence>
<keyword evidence="2" id="KW-1185">Reference proteome</keyword>
<organism evidence="1 2">
    <name type="scientific">Flamingopox virus FGPVKD09</name>
    <dbReference type="NCBI Taxonomy" id="2059380"/>
    <lineage>
        <taxon>Viruses</taxon>
        <taxon>Varidnaviria</taxon>
        <taxon>Bamfordvirae</taxon>
        <taxon>Nucleocytoviricota</taxon>
        <taxon>Pokkesviricetes</taxon>
        <taxon>Chitovirales</taxon>
        <taxon>Poxviridae</taxon>
        <taxon>Chordopoxvirinae</taxon>
        <taxon>Avipoxvirus</taxon>
    </lineage>
</organism>
<evidence type="ECO:0000313" key="2">
    <source>
        <dbReference type="Proteomes" id="UP000235762"/>
    </source>
</evidence>
<protein>
    <submittedName>
        <fullName evidence="1">IL-18 binding protein</fullName>
    </submittedName>
</protein>
<dbReference type="EMBL" id="MF678796">
    <property type="protein sequence ID" value="AUD40177.1"/>
    <property type="molecule type" value="Genomic_DNA"/>
</dbReference>
<sequence>MLCKAIFIICLLVPVILNPIGGNQEDDYNDSDEEDGYDINDETKFLDLEKYLPTNAKVNSDGTRECCPVTRDDCTYVNITRMPEDVNTTSLICVGCGRKGSSARIFWAGPEGKPISEIESTTHKSPVTIPLQESTFFIRELLVDNNHNGTEFMCLLVESNTTIYRQLLLRHNLLLN</sequence>
<proteinExistence type="predicted"/>
<dbReference type="Proteomes" id="UP000235762">
    <property type="component" value="Segment"/>
</dbReference>
<name>A0A2H4X284_9POXV</name>